<evidence type="ECO:0000256" key="1">
    <source>
        <dbReference type="SAM" id="Phobius"/>
    </source>
</evidence>
<evidence type="ECO:0000313" key="4">
    <source>
        <dbReference type="Proteomes" id="UP000185657"/>
    </source>
</evidence>
<organism evidence="2 5">
    <name type="scientific">Hydrogenophaga crassostreae</name>
    <dbReference type="NCBI Taxonomy" id="1763535"/>
    <lineage>
        <taxon>Bacteria</taxon>
        <taxon>Pseudomonadati</taxon>
        <taxon>Pseudomonadota</taxon>
        <taxon>Betaproteobacteria</taxon>
        <taxon>Burkholderiales</taxon>
        <taxon>Comamonadaceae</taxon>
        <taxon>Hydrogenophaga</taxon>
    </lineage>
</organism>
<dbReference type="EMBL" id="LVWD01000013">
    <property type="protein sequence ID" value="OAD41623.1"/>
    <property type="molecule type" value="Genomic_DNA"/>
</dbReference>
<dbReference type="Proteomes" id="UP000185657">
    <property type="component" value="Unassembled WGS sequence"/>
</dbReference>
<keyword evidence="1" id="KW-0472">Membrane</keyword>
<proteinExistence type="predicted"/>
<dbReference type="Proteomes" id="UP000185680">
    <property type="component" value="Chromosome"/>
</dbReference>
<gene>
    <name evidence="2" type="ORF">LPB072_11220</name>
    <name evidence="3" type="ORF">LPB72_09840</name>
</gene>
<dbReference type="AlphaFoldDB" id="A0A167HR93"/>
<dbReference type="KEGG" id="hyl:LPB072_11220"/>
<evidence type="ECO:0000313" key="3">
    <source>
        <dbReference type="EMBL" id="OAD41623.1"/>
    </source>
</evidence>
<feature type="transmembrane region" description="Helical" evidence="1">
    <location>
        <begin position="12"/>
        <end position="32"/>
    </location>
</feature>
<evidence type="ECO:0000313" key="5">
    <source>
        <dbReference type="Proteomes" id="UP000185680"/>
    </source>
</evidence>
<reference evidence="2 5" key="2">
    <citation type="submission" date="2016-10" db="EMBL/GenBank/DDBJ databases">
        <title>Hydorgenophaga sp. LPB0072 isolated from gastropod.</title>
        <authorList>
            <person name="Kim E."/>
            <person name="Yi H."/>
        </authorList>
    </citation>
    <scope>NUCLEOTIDE SEQUENCE [LARGE SCALE GENOMIC DNA]</scope>
    <source>
        <strain evidence="2 5">LPB0072</strain>
    </source>
</reference>
<evidence type="ECO:0000313" key="2">
    <source>
        <dbReference type="EMBL" id="AOW13341.1"/>
    </source>
</evidence>
<sequence>MTHSSINRTKRCTVLTVLMVWMFALGVGWFAACHVQGHAADNQVATNGAFLAVGAFVPLDHGLPGDGKGAPLEDCDDGPGAIVKSSTSVDSIFVAMSPPVAPEWAVQLSAAAAEDFLPARLAPGPQVPLRTCYSRLVL</sequence>
<name>A0A167HR93_9BURK</name>
<keyword evidence="4" id="KW-1185">Reference proteome</keyword>
<keyword evidence="1" id="KW-1133">Transmembrane helix</keyword>
<dbReference type="EMBL" id="CP017476">
    <property type="protein sequence ID" value="AOW13341.1"/>
    <property type="molecule type" value="Genomic_DNA"/>
</dbReference>
<dbReference type="OrthoDB" id="9153416at2"/>
<reference evidence="3 4" key="1">
    <citation type="submission" date="2016-02" db="EMBL/GenBank/DDBJ databases">
        <title>Draft genome sequence of Hydrogenophaga sp. LPB0072.</title>
        <authorList>
            <person name="Shin S.-K."/>
            <person name="Yi H."/>
        </authorList>
    </citation>
    <scope>NUCLEOTIDE SEQUENCE [LARGE SCALE GENOMIC DNA]</scope>
    <source>
        <strain evidence="3 4">LPB0072</strain>
    </source>
</reference>
<keyword evidence="1" id="KW-0812">Transmembrane</keyword>
<accession>A0A167HR93</accession>
<protein>
    <submittedName>
        <fullName evidence="2">Uncharacterized protein</fullName>
    </submittedName>
</protein>
<dbReference type="STRING" id="1763535.LPB072_11220"/>
<dbReference type="RefSeq" id="WP_066089587.1">
    <property type="nucleotide sequence ID" value="NZ_CP017476.1"/>
</dbReference>